<dbReference type="GO" id="GO:0019005">
    <property type="term" value="C:SCF ubiquitin ligase complex"/>
    <property type="evidence" value="ECO:0007669"/>
    <property type="project" value="TreeGrafter"/>
</dbReference>
<dbReference type="Proteomes" id="UP000014760">
    <property type="component" value="Unassembled WGS sequence"/>
</dbReference>
<dbReference type="Pfam" id="PF07525">
    <property type="entry name" value="SOCS_box"/>
    <property type="match status" value="1"/>
</dbReference>
<dbReference type="SMART" id="SM00449">
    <property type="entry name" value="SPRY"/>
    <property type="match status" value="1"/>
</dbReference>
<dbReference type="CDD" id="cd12876">
    <property type="entry name" value="SPRY_SOCS3"/>
    <property type="match status" value="1"/>
</dbReference>
<sequence>MSNDEPSSNSTRRSRRIAGLNPSMSDSRHVDDDIDESTTQAEGNSMTMQEEASASLDAENASTSAANQADREGNQDAWVASLCGNSEGSPSSNSASAAPSNQSSSHPSPLAGHGDLNAGLPSFACSSAGRAARGRECSRCRLSHPLRSQLGILRSTFPESSNSEPFPVRGESFCTCTQLSQRRELQCSCGEEDTVFEWDWDVQSKSSACDLTDDRREVHFHVNYSSGTAAARGSHAMTDRQHFWEIKMTTPVYGTDMMVGVGTEAADLDAYRYNFCSLLGRDAESWGLSYYGRLHHKGNIIQLQGSRFGQGSIIGVHLDMWRGILSFYKNRRPLGVGYTGLSGKVLFPMVSSTAARTGMRLIKASSFPTSLQFLCCQVLREIIPSHLDVINELKLPPGLQAFLTNNLSWLLRPNELSEANALSQRHDPSLRKRSWSRRFPLEAAASSSDEEDAVHSVRGSSRYKRRRKEGYLRTDRSQVEEEEEYEDPSSSEESSRDSASACGQSGSQHLRS</sequence>
<dbReference type="InterPro" id="IPR001496">
    <property type="entry name" value="SOCS_box"/>
</dbReference>
<keyword evidence="11" id="KW-1185">Reference proteome</keyword>
<keyword evidence="4" id="KW-0833">Ubl conjugation pathway</keyword>
<dbReference type="GO" id="GO:0043161">
    <property type="term" value="P:proteasome-mediated ubiquitin-dependent protein catabolic process"/>
    <property type="evidence" value="ECO:0007669"/>
    <property type="project" value="TreeGrafter"/>
</dbReference>
<evidence type="ECO:0000256" key="3">
    <source>
        <dbReference type="ARBA" id="ARBA00014684"/>
    </source>
</evidence>
<gene>
    <name evidence="9" type="ORF">CAPTEDRAFT_229389</name>
</gene>
<feature type="domain" description="SOCS box" evidence="8">
    <location>
        <begin position="360"/>
        <end position="403"/>
    </location>
</feature>
<dbReference type="PROSITE" id="PS50225">
    <property type="entry name" value="SOCS"/>
    <property type="match status" value="1"/>
</dbReference>
<reference evidence="10" key="3">
    <citation type="submission" date="2015-06" db="UniProtKB">
        <authorList>
            <consortium name="EnsemblMetazoa"/>
        </authorList>
    </citation>
    <scope>IDENTIFICATION</scope>
</reference>
<dbReference type="STRING" id="283909.R7VH39"/>
<dbReference type="InterPro" id="IPR003877">
    <property type="entry name" value="SPRY_dom"/>
</dbReference>
<evidence type="ECO:0000256" key="1">
    <source>
        <dbReference type="ARBA" id="ARBA00004123"/>
    </source>
</evidence>
<evidence type="ECO:0000256" key="2">
    <source>
        <dbReference type="ARBA" id="ARBA00010910"/>
    </source>
</evidence>
<dbReference type="GO" id="GO:0005634">
    <property type="term" value="C:nucleus"/>
    <property type="evidence" value="ECO:0007669"/>
    <property type="project" value="UniProtKB-SubCell"/>
</dbReference>
<name>R7VH39_CAPTE</name>
<dbReference type="EMBL" id="AMQN01003850">
    <property type="status" value="NOT_ANNOTATED_CDS"/>
    <property type="molecule type" value="Genomic_DNA"/>
</dbReference>
<feature type="domain" description="B30.2/SPRY" evidence="7">
    <location>
        <begin position="178"/>
        <end position="368"/>
    </location>
</feature>
<dbReference type="FunCoup" id="R7VH39">
    <property type="interactions" value="101"/>
</dbReference>
<feature type="compositionally biased region" description="Low complexity" evidence="6">
    <location>
        <begin position="85"/>
        <end position="109"/>
    </location>
</feature>
<dbReference type="AlphaFoldDB" id="R7VH39"/>
<dbReference type="OrthoDB" id="5951542at2759"/>
<reference evidence="9 11" key="2">
    <citation type="journal article" date="2013" name="Nature">
        <title>Insights into bilaterian evolution from three spiralian genomes.</title>
        <authorList>
            <person name="Simakov O."/>
            <person name="Marletaz F."/>
            <person name="Cho S.J."/>
            <person name="Edsinger-Gonzales E."/>
            <person name="Havlak P."/>
            <person name="Hellsten U."/>
            <person name="Kuo D.H."/>
            <person name="Larsson T."/>
            <person name="Lv J."/>
            <person name="Arendt D."/>
            <person name="Savage R."/>
            <person name="Osoegawa K."/>
            <person name="de Jong P."/>
            <person name="Grimwood J."/>
            <person name="Chapman J.A."/>
            <person name="Shapiro H."/>
            <person name="Aerts A."/>
            <person name="Otillar R.P."/>
            <person name="Terry A.Y."/>
            <person name="Boore J.L."/>
            <person name="Grigoriev I.V."/>
            <person name="Lindberg D.R."/>
            <person name="Seaver E.C."/>
            <person name="Weisblat D.A."/>
            <person name="Putnam N.H."/>
            <person name="Rokhsar D.S."/>
        </authorList>
    </citation>
    <scope>NUCLEOTIDE SEQUENCE</scope>
    <source>
        <strain evidence="9 11">I ESC-2004</strain>
    </source>
</reference>
<evidence type="ECO:0000313" key="10">
    <source>
        <dbReference type="EnsemblMetazoa" id="CapteP229389"/>
    </source>
</evidence>
<feature type="compositionally biased region" description="Polar residues" evidence="6">
    <location>
        <begin position="1"/>
        <end position="11"/>
    </location>
</feature>
<dbReference type="Pfam" id="PF00622">
    <property type="entry name" value="SPRY"/>
    <property type="match status" value="1"/>
</dbReference>
<feature type="region of interest" description="Disordered" evidence="6">
    <location>
        <begin position="1"/>
        <end position="115"/>
    </location>
</feature>
<dbReference type="PROSITE" id="PS50188">
    <property type="entry name" value="B302_SPRY"/>
    <property type="match status" value="1"/>
</dbReference>
<evidence type="ECO:0000256" key="6">
    <source>
        <dbReference type="SAM" id="MobiDB-lite"/>
    </source>
</evidence>
<dbReference type="SUPFAM" id="SSF49899">
    <property type="entry name" value="Concanavalin A-like lectins/glucanases"/>
    <property type="match status" value="1"/>
</dbReference>
<feature type="compositionally biased region" description="Polar residues" evidence="6">
    <location>
        <begin position="37"/>
        <end position="52"/>
    </location>
</feature>
<comment type="subcellular location">
    <subcellularLocation>
        <location evidence="1">Nucleus</location>
    </subcellularLocation>
</comment>
<dbReference type="InterPro" id="IPR035754">
    <property type="entry name" value="SPRY_SPSB3"/>
</dbReference>
<dbReference type="EnsemblMetazoa" id="CapteT229389">
    <property type="protein sequence ID" value="CapteP229389"/>
    <property type="gene ID" value="CapteG229389"/>
</dbReference>
<feature type="region of interest" description="Disordered" evidence="6">
    <location>
        <begin position="446"/>
        <end position="512"/>
    </location>
</feature>
<evidence type="ECO:0000256" key="4">
    <source>
        <dbReference type="ARBA" id="ARBA00022786"/>
    </source>
</evidence>
<evidence type="ECO:0000259" key="8">
    <source>
        <dbReference type="PROSITE" id="PS50225"/>
    </source>
</evidence>
<dbReference type="Gene3D" id="2.60.120.920">
    <property type="match status" value="1"/>
</dbReference>
<comment type="similarity">
    <text evidence="2">Belongs to the SPSB family.</text>
</comment>
<dbReference type="PANTHER" id="PTHR12245">
    <property type="entry name" value="SPRY DOMAIN CONTAINING SOCS BOX PROTEIN"/>
    <property type="match status" value="1"/>
</dbReference>
<feature type="compositionally biased region" description="Basic and acidic residues" evidence="6">
    <location>
        <begin position="469"/>
        <end position="479"/>
    </location>
</feature>
<feature type="compositionally biased region" description="Acidic residues" evidence="6">
    <location>
        <begin position="480"/>
        <end position="490"/>
    </location>
</feature>
<dbReference type="InterPro" id="IPR001870">
    <property type="entry name" value="B30.2/SPRY"/>
</dbReference>
<dbReference type="InterPro" id="IPR043136">
    <property type="entry name" value="B30.2/SPRY_sf"/>
</dbReference>
<keyword evidence="5" id="KW-0539">Nucleus</keyword>
<dbReference type="PANTHER" id="PTHR12245:SF5">
    <property type="entry name" value="SPRY DOMAIN-CONTAINING SOCS BOX PROTEIN 3"/>
    <property type="match status" value="1"/>
</dbReference>
<reference evidence="11" key="1">
    <citation type="submission" date="2012-12" db="EMBL/GenBank/DDBJ databases">
        <authorList>
            <person name="Hellsten U."/>
            <person name="Grimwood J."/>
            <person name="Chapman J.A."/>
            <person name="Shapiro H."/>
            <person name="Aerts A."/>
            <person name="Otillar R.P."/>
            <person name="Terry A.Y."/>
            <person name="Boore J.L."/>
            <person name="Simakov O."/>
            <person name="Marletaz F."/>
            <person name="Cho S.-J."/>
            <person name="Edsinger-Gonzales E."/>
            <person name="Havlak P."/>
            <person name="Kuo D.-H."/>
            <person name="Larsson T."/>
            <person name="Lv J."/>
            <person name="Arendt D."/>
            <person name="Savage R."/>
            <person name="Osoegawa K."/>
            <person name="de Jong P."/>
            <person name="Lindberg D.R."/>
            <person name="Seaver E.C."/>
            <person name="Weisblat D.A."/>
            <person name="Putnam N.H."/>
            <person name="Grigoriev I.V."/>
            <person name="Rokhsar D.S."/>
        </authorList>
    </citation>
    <scope>NUCLEOTIDE SEQUENCE</scope>
    <source>
        <strain evidence="11">I ESC-2004</strain>
    </source>
</reference>
<evidence type="ECO:0000313" key="11">
    <source>
        <dbReference type="Proteomes" id="UP000014760"/>
    </source>
</evidence>
<dbReference type="OMA" id="TRAHRAM"/>
<evidence type="ECO:0000313" key="9">
    <source>
        <dbReference type="EMBL" id="ELU18143.1"/>
    </source>
</evidence>
<proteinExistence type="inferred from homology"/>
<dbReference type="HOGENOM" id="CLU_532364_0_0_1"/>
<dbReference type="EMBL" id="KB292092">
    <property type="protein sequence ID" value="ELU18143.1"/>
    <property type="molecule type" value="Genomic_DNA"/>
</dbReference>
<dbReference type="InterPro" id="IPR050672">
    <property type="entry name" value="FBXO45-Fsn/SPSB_families"/>
</dbReference>
<protein>
    <recommendedName>
        <fullName evidence="3">SPRY domain-containing SOCS box protein 3</fullName>
    </recommendedName>
</protein>
<dbReference type="InterPro" id="IPR013320">
    <property type="entry name" value="ConA-like_dom_sf"/>
</dbReference>
<accession>R7VH39</accession>
<feature type="compositionally biased region" description="Polar residues" evidence="6">
    <location>
        <begin position="501"/>
        <end position="512"/>
    </location>
</feature>
<evidence type="ECO:0000256" key="5">
    <source>
        <dbReference type="ARBA" id="ARBA00023242"/>
    </source>
</evidence>
<organism evidence="9">
    <name type="scientific">Capitella teleta</name>
    <name type="common">Polychaete worm</name>
    <dbReference type="NCBI Taxonomy" id="283909"/>
    <lineage>
        <taxon>Eukaryota</taxon>
        <taxon>Metazoa</taxon>
        <taxon>Spiralia</taxon>
        <taxon>Lophotrochozoa</taxon>
        <taxon>Annelida</taxon>
        <taxon>Polychaeta</taxon>
        <taxon>Sedentaria</taxon>
        <taxon>Scolecida</taxon>
        <taxon>Capitellidae</taxon>
        <taxon>Capitella</taxon>
    </lineage>
</organism>
<evidence type="ECO:0000259" key="7">
    <source>
        <dbReference type="PROSITE" id="PS50188"/>
    </source>
</evidence>